<dbReference type="EMBL" id="CP059733">
    <property type="protein sequence ID" value="WDE03231.1"/>
    <property type="molecule type" value="Genomic_DNA"/>
</dbReference>
<evidence type="ECO:0008006" key="3">
    <source>
        <dbReference type="Google" id="ProtNLM"/>
    </source>
</evidence>
<dbReference type="KEGG" id="tvd:SG34_017705"/>
<protein>
    <recommendedName>
        <fullName evidence="3">CHAT domain-containing protein</fullName>
    </recommendedName>
</protein>
<reference evidence="1 2" key="2">
    <citation type="journal article" date="2022" name="Mar. Drugs">
        <title>Bioassay-Guided Fractionation Leads to the Detection of Cholic Acid Generated by the Rare Thalassomonas sp.</title>
        <authorList>
            <person name="Pheiffer F."/>
            <person name="Schneider Y.K."/>
            <person name="Hansen E.H."/>
            <person name="Andersen J.H."/>
            <person name="Isaksson J."/>
            <person name="Busche T."/>
            <person name="R C."/>
            <person name="Kalinowski J."/>
            <person name="Zyl L.V."/>
            <person name="Trindade M."/>
        </authorList>
    </citation>
    <scope>NUCLEOTIDE SEQUENCE [LARGE SCALE GENOMIC DNA]</scope>
    <source>
        <strain evidence="1 2">XOM25</strain>
    </source>
</reference>
<evidence type="ECO:0000313" key="1">
    <source>
        <dbReference type="EMBL" id="WDE03231.1"/>
    </source>
</evidence>
<gene>
    <name evidence="1" type="ORF">SG34_017705</name>
</gene>
<dbReference type="AlphaFoldDB" id="A0AAE9YXV7"/>
<keyword evidence="2" id="KW-1185">Reference proteome</keyword>
<organism evidence="1 2">
    <name type="scientific">Thalassomonas viridans</name>
    <dbReference type="NCBI Taxonomy" id="137584"/>
    <lineage>
        <taxon>Bacteria</taxon>
        <taxon>Pseudomonadati</taxon>
        <taxon>Pseudomonadota</taxon>
        <taxon>Gammaproteobacteria</taxon>
        <taxon>Alteromonadales</taxon>
        <taxon>Colwelliaceae</taxon>
        <taxon>Thalassomonas</taxon>
    </lineage>
</organism>
<dbReference type="Proteomes" id="UP000032352">
    <property type="component" value="Chromosome"/>
</dbReference>
<sequence>MNLELSYTSIINIFIMPESDDESAQSLFQGFLAEILDPQYIQNLSKFSIFPQEVQEIFMTQEELIYFRNHYFKPNIFLLRPTALRSFLPLLKEHSFVVLTYLPSDLEFISSIKNEFKYSPITASTNKNSDVNINQDFNCYILDEILYERLKLYVDKNNDKIELIQLLEKKSLRNKELTDPGFISRNHGVTCATESVVEGFGYEFKEVKFIPGSPEKSGYVRAIIEAASNLLTIAGQEKDISKSDLIVYSPSIYNHLYKFNSHWWNQVFRKIKNKKIKELIKNGVFKNPNYSGLIIETEEPFNLWDYPEAGTILSMRQSELALTTLAIQFLSILNCSPAIRLPNAINFHTGEIRELEKLSKLSGKKQILNFNKKFKNLVSTIKNEIGSELIEFIKEKSNSITLCTDTPLEWVSFDKIPLMFTHEISKIHTTPGNMFLLNSSQSVNVKVHKSELFVVTVIRSFKDNDPIKSMLEMSLKHFADIDNLVTIKIVDVSSEIELIRALNECNSHILIFDCHGEHGGSESHGWLQIGEDKVDSWSLTYKAPIPTIVLLSACLTSAVSGSHASFANGLIKSGALSVLGTFLPVDAAKSSIFMGRIIYRLSGFLNAVEKLGIDHLTWREFITGFFRMSYCTDILQAFKEDYKIIDQKQYKKLHIFGNEVVNSYQESWFEKVINAVSIESKLDEKALFNLVDEIGITESMYYMQLGRPENIRIIFKD</sequence>
<reference evidence="1 2" key="1">
    <citation type="journal article" date="2015" name="Genome Announc.">
        <title>Draft Genome Sequences of Marine Isolates of Thalassomonas viridans and Thalassomonas actiniarum.</title>
        <authorList>
            <person name="Olonade I."/>
            <person name="van Zyl L.J."/>
            <person name="Trindade M."/>
        </authorList>
    </citation>
    <scope>NUCLEOTIDE SEQUENCE [LARGE SCALE GENOMIC DNA]</scope>
    <source>
        <strain evidence="1 2">XOM25</strain>
    </source>
</reference>
<name>A0AAE9YXV7_9GAMM</name>
<dbReference type="RefSeq" id="WP_044842811.1">
    <property type="nucleotide sequence ID" value="NZ_CP059733.1"/>
</dbReference>
<evidence type="ECO:0000313" key="2">
    <source>
        <dbReference type="Proteomes" id="UP000032352"/>
    </source>
</evidence>
<accession>A0AAE9YXV7</accession>
<proteinExistence type="predicted"/>